<gene>
    <name evidence="7" type="ORF">DN069_24805</name>
</gene>
<dbReference type="InterPro" id="IPR036271">
    <property type="entry name" value="Tet_transcr_reg_TetR-rel_C_sf"/>
</dbReference>
<accession>A0A2X0K139</accession>
<keyword evidence="3 5" id="KW-0238">DNA-binding</keyword>
<dbReference type="SUPFAM" id="SSF48498">
    <property type="entry name" value="Tetracyclin repressor-like, C-terminal domain"/>
    <property type="match status" value="1"/>
</dbReference>
<dbReference type="InterPro" id="IPR001647">
    <property type="entry name" value="HTH_TetR"/>
</dbReference>
<evidence type="ECO:0000256" key="5">
    <source>
        <dbReference type="PROSITE-ProRule" id="PRU00335"/>
    </source>
</evidence>
<evidence type="ECO:0000259" key="6">
    <source>
        <dbReference type="PROSITE" id="PS50977"/>
    </source>
</evidence>
<dbReference type="GO" id="GO:0000976">
    <property type="term" value="F:transcription cis-regulatory region binding"/>
    <property type="evidence" value="ECO:0007669"/>
    <property type="project" value="TreeGrafter"/>
</dbReference>
<dbReference type="InterPro" id="IPR050109">
    <property type="entry name" value="HTH-type_TetR-like_transc_reg"/>
</dbReference>
<sequence length="191" mass="20810">MPKVVDPEERRASVAAAVWRVVRRSGLDGVSVRTVAAEAGLSAGSLRHYFATQAELLAFAMQLVADRVRARVDAIGPGPDPVTTVRRVIDELLPLDPERRAEAEVWLAFTTRAQVDPALRALRDASYDALEGLCADLVDALAPEHPHRAAEIERLYSLIDGLVLHAVMRPDRATPELMGAVVDRHLAELGQ</sequence>
<feature type="DNA-binding region" description="H-T-H motif" evidence="5">
    <location>
        <begin position="31"/>
        <end position="50"/>
    </location>
</feature>
<dbReference type="PANTHER" id="PTHR30055:SF226">
    <property type="entry name" value="HTH-TYPE TRANSCRIPTIONAL REGULATOR PKSA"/>
    <property type="match status" value="1"/>
</dbReference>
<evidence type="ECO:0000256" key="3">
    <source>
        <dbReference type="ARBA" id="ARBA00023125"/>
    </source>
</evidence>
<comment type="caution">
    <text evidence="7">The sequence shown here is derived from an EMBL/GenBank/DDBJ whole genome shotgun (WGS) entry which is preliminary data.</text>
</comment>
<protein>
    <submittedName>
        <fullName evidence="7">TetR family transcriptional regulator</fullName>
    </submittedName>
</protein>
<dbReference type="SUPFAM" id="SSF46689">
    <property type="entry name" value="Homeodomain-like"/>
    <property type="match status" value="1"/>
</dbReference>
<dbReference type="EMBL" id="QKYN01000098">
    <property type="protein sequence ID" value="RAG82995.1"/>
    <property type="molecule type" value="Genomic_DNA"/>
</dbReference>
<organism evidence="7 8">
    <name type="scientific">Streptacidiphilus pinicola</name>
    <dbReference type="NCBI Taxonomy" id="2219663"/>
    <lineage>
        <taxon>Bacteria</taxon>
        <taxon>Bacillati</taxon>
        <taxon>Actinomycetota</taxon>
        <taxon>Actinomycetes</taxon>
        <taxon>Kitasatosporales</taxon>
        <taxon>Streptomycetaceae</taxon>
        <taxon>Streptacidiphilus</taxon>
    </lineage>
</organism>
<dbReference type="PROSITE" id="PS50977">
    <property type="entry name" value="HTH_TETR_2"/>
    <property type="match status" value="1"/>
</dbReference>
<dbReference type="InterPro" id="IPR023772">
    <property type="entry name" value="DNA-bd_HTH_TetR-type_CS"/>
</dbReference>
<dbReference type="GO" id="GO:0003700">
    <property type="term" value="F:DNA-binding transcription factor activity"/>
    <property type="evidence" value="ECO:0007669"/>
    <property type="project" value="TreeGrafter"/>
</dbReference>
<dbReference type="Pfam" id="PF13977">
    <property type="entry name" value="TetR_C_6"/>
    <property type="match status" value="1"/>
</dbReference>
<dbReference type="PANTHER" id="PTHR30055">
    <property type="entry name" value="HTH-TYPE TRANSCRIPTIONAL REGULATOR RUTR"/>
    <property type="match status" value="1"/>
</dbReference>
<dbReference type="Gene3D" id="1.10.357.10">
    <property type="entry name" value="Tetracycline Repressor, domain 2"/>
    <property type="match status" value="1"/>
</dbReference>
<dbReference type="AlphaFoldDB" id="A0A2X0K139"/>
<dbReference type="InterPro" id="IPR009057">
    <property type="entry name" value="Homeodomain-like_sf"/>
</dbReference>
<keyword evidence="1" id="KW-0678">Repressor</keyword>
<dbReference type="PROSITE" id="PS01081">
    <property type="entry name" value="HTH_TETR_1"/>
    <property type="match status" value="1"/>
</dbReference>
<keyword evidence="4" id="KW-0804">Transcription</keyword>
<evidence type="ECO:0000313" key="8">
    <source>
        <dbReference type="Proteomes" id="UP000248889"/>
    </source>
</evidence>
<evidence type="ECO:0000256" key="1">
    <source>
        <dbReference type="ARBA" id="ARBA00022491"/>
    </source>
</evidence>
<dbReference type="Proteomes" id="UP000248889">
    <property type="component" value="Unassembled WGS sequence"/>
</dbReference>
<keyword evidence="2" id="KW-0805">Transcription regulation</keyword>
<dbReference type="InterPro" id="IPR039538">
    <property type="entry name" value="BetI_C"/>
</dbReference>
<name>A0A2X0K139_9ACTN</name>
<dbReference type="Pfam" id="PF00440">
    <property type="entry name" value="TetR_N"/>
    <property type="match status" value="1"/>
</dbReference>
<evidence type="ECO:0000256" key="2">
    <source>
        <dbReference type="ARBA" id="ARBA00023015"/>
    </source>
</evidence>
<reference evidence="7 8" key="1">
    <citation type="submission" date="2018-06" db="EMBL/GenBank/DDBJ databases">
        <title>Streptacidiphilus pinicola sp. nov., isolated from pine grove soil.</title>
        <authorList>
            <person name="Roh S.G."/>
            <person name="Park S."/>
            <person name="Kim M.-K."/>
            <person name="Yun B.-R."/>
            <person name="Park J."/>
            <person name="Kim M.J."/>
            <person name="Kim Y.S."/>
            <person name="Kim S.B."/>
        </authorList>
    </citation>
    <scope>NUCLEOTIDE SEQUENCE [LARGE SCALE GENOMIC DNA]</scope>
    <source>
        <strain evidence="7 8">MMS16-CNU450</strain>
    </source>
</reference>
<dbReference type="OrthoDB" id="9816296at2"/>
<proteinExistence type="predicted"/>
<dbReference type="RefSeq" id="WP_111504476.1">
    <property type="nucleotide sequence ID" value="NZ_QKYN01000098.1"/>
</dbReference>
<evidence type="ECO:0000256" key="4">
    <source>
        <dbReference type="ARBA" id="ARBA00023163"/>
    </source>
</evidence>
<evidence type="ECO:0000313" key="7">
    <source>
        <dbReference type="EMBL" id="RAG82995.1"/>
    </source>
</evidence>
<feature type="domain" description="HTH tetR-type" evidence="6">
    <location>
        <begin position="8"/>
        <end position="68"/>
    </location>
</feature>
<keyword evidence="8" id="KW-1185">Reference proteome</keyword>